<sequence length="117" mass="12948">MASQTKIIIGAKMELYDWAADMLRVIAENVAHNVELTLNVRNMGSSDGEFISKLQAQAINAALITRYAFEDEDDPECGIAQRSFFADNGVGCGIYIFSEDGYDTDEWCIGFFGDSDE</sequence>
<dbReference type="GeneID" id="56135944"/>
<reference evidence="1 2" key="1">
    <citation type="submission" date="2019-06" db="EMBL/GenBank/DDBJ databases">
        <authorList>
            <person name="Kincaid V.D."/>
            <person name="Fuller A."/>
            <person name="Hodges K."/>
            <person name="Bansal M."/>
            <person name="Essig J."/>
            <person name="Johnson A."/>
        </authorList>
    </citation>
    <scope>NUCLEOTIDE SEQUENCE [LARGE SCALE GENOMIC DNA]</scope>
</reference>
<evidence type="ECO:0000313" key="1">
    <source>
        <dbReference type="EMBL" id="QDH83487.1"/>
    </source>
</evidence>
<dbReference type="RefSeq" id="YP_009903668.1">
    <property type="nucleotide sequence ID" value="NC_049849.1"/>
</dbReference>
<organism evidence="1 2">
    <name type="scientific">Achromobacter phage Motura</name>
    <dbReference type="NCBI Taxonomy" id="2591403"/>
    <lineage>
        <taxon>Viruses</taxon>
        <taxon>Duplodnaviria</taxon>
        <taxon>Heunggongvirae</taxon>
        <taxon>Uroviricota</taxon>
        <taxon>Caudoviricetes</taxon>
        <taxon>Moturavirus</taxon>
        <taxon>Moturavirus motura</taxon>
    </lineage>
</organism>
<accession>A0A514CSN2</accession>
<name>A0A514CSN2_9CAUD</name>
<dbReference type="Proteomes" id="UP000320799">
    <property type="component" value="Segment"/>
</dbReference>
<evidence type="ECO:0000313" key="2">
    <source>
        <dbReference type="Proteomes" id="UP000320799"/>
    </source>
</evidence>
<keyword evidence="2" id="KW-1185">Reference proteome</keyword>
<dbReference type="KEGG" id="vg:56135944"/>
<dbReference type="EMBL" id="MN094788">
    <property type="protein sequence ID" value="QDH83487.1"/>
    <property type="molecule type" value="Genomic_DNA"/>
</dbReference>
<proteinExistence type="predicted"/>
<protein>
    <submittedName>
        <fullName evidence="1">Uncharacterized protein</fullName>
    </submittedName>
</protein>